<sequence length="67" mass="7908">MRDTIEASRHKLPVEERGFDARFMTVIMFNLMFVYYDLVDEDKISADDYRAMLVNQIRNSAQRTVSS</sequence>
<proteinExistence type="predicted"/>
<evidence type="ECO:0000313" key="1">
    <source>
        <dbReference type="EMBL" id="CAB4650922.1"/>
    </source>
</evidence>
<reference evidence="1" key="1">
    <citation type="submission" date="2020-05" db="EMBL/GenBank/DDBJ databases">
        <authorList>
            <person name="Chiriac C."/>
            <person name="Salcher M."/>
            <person name="Ghai R."/>
            <person name="Kavagutti S V."/>
        </authorList>
    </citation>
    <scope>NUCLEOTIDE SEQUENCE</scope>
</reference>
<name>A0A6J6KMY7_9ZZZZ</name>
<accession>A0A6J6KMY7</accession>
<dbReference type="EMBL" id="CAEZWB010000099">
    <property type="protein sequence ID" value="CAB4650922.1"/>
    <property type="molecule type" value="Genomic_DNA"/>
</dbReference>
<gene>
    <name evidence="1" type="ORF">UFOPK2166_00809</name>
</gene>
<organism evidence="1">
    <name type="scientific">freshwater metagenome</name>
    <dbReference type="NCBI Taxonomy" id="449393"/>
    <lineage>
        <taxon>unclassified sequences</taxon>
        <taxon>metagenomes</taxon>
        <taxon>ecological metagenomes</taxon>
    </lineage>
</organism>
<protein>
    <submittedName>
        <fullName evidence="1">Unannotated protein</fullName>
    </submittedName>
</protein>
<dbReference type="AlphaFoldDB" id="A0A6J6KMY7"/>